<dbReference type="Gene3D" id="3.40.50.150">
    <property type="entry name" value="Vaccinia Virus protein VP39"/>
    <property type="match status" value="1"/>
</dbReference>
<evidence type="ECO:0000256" key="1">
    <source>
        <dbReference type="ARBA" id="ARBA00022603"/>
    </source>
</evidence>
<keyword evidence="1 6" id="KW-0489">Methyltransferase</keyword>
<feature type="compositionally biased region" description="Basic and acidic residues" evidence="4">
    <location>
        <begin position="12"/>
        <end position="28"/>
    </location>
</feature>
<feature type="region of interest" description="Disordered" evidence="4">
    <location>
        <begin position="1"/>
        <end position="30"/>
    </location>
</feature>
<evidence type="ECO:0000313" key="7">
    <source>
        <dbReference type="Proteomes" id="UP000324104"/>
    </source>
</evidence>
<proteinExistence type="predicted"/>
<dbReference type="SUPFAM" id="SSF53335">
    <property type="entry name" value="S-adenosyl-L-methionine-dependent methyltransferases"/>
    <property type="match status" value="1"/>
</dbReference>
<gene>
    <name evidence="6" type="ORF">FYC77_10870</name>
</gene>
<dbReference type="PANTHER" id="PTHR43464">
    <property type="entry name" value="METHYLTRANSFERASE"/>
    <property type="match status" value="1"/>
</dbReference>
<sequence>MRGETRTPAGRDGNRSGRDDGIERRIHDDFEETVDECGLVVPAAKLETRPDAEPQPRPRNQTRKWFWCIIPIVEYTRDHFDSLYDDGDGDPWGFWESEYEAQKYDRTIAPVRDRRSSDEIGSILDLGCGNGAATATVADAFPDADVTGVDVSERALATARERAPDPTYRRADVLEFVAETDRTFDVVLDIECLCYLAADHSVTRLLQFADDLRDLLAEDGLFVSTHVHMPREDQPTIEQARTARTVRAILETSFETVGRDRYVECKRTALDPDEPSEQPYEVWAMRPRSSSTLTNRVDCKSR</sequence>
<keyword evidence="3" id="KW-0949">S-adenosyl-L-methionine</keyword>
<evidence type="ECO:0000256" key="2">
    <source>
        <dbReference type="ARBA" id="ARBA00022679"/>
    </source>
</evidence>
<protein>
    <submittedName>
        <fullName evidence="6">Class I SAM-dependent methyltransferase</fullName>
    </submittedName>
</protein>
<dbReference type="PANTHER" id="PTHR43464:SF19">
    <property type="entry name" value="UBIQUINONE BIOSYNTHESIS O-METHYLTRANSFERASE, MITOCHONDRIAL"/>
    <property type="match status" value="1"/>
</dbReference>
<evidence type="ECO:0000256" key="3">
    <source>
        <dbReference type="ARBA" id="ARBA00022691"/>
    </source>
</evidence>
<evidence type="ECO:0000313" key="6">
    <source>
        <dbReference type="EMBL" id="TYT61967.1"/>
    </source>
</evidence>
<name>A0A5D5AM70_9EURY</name>
<dbReference type="InterPro" id="IPR029063">
    <property type="entry name" value="SAM-dependent_MTases_sf"/>
</dbReference>
<dbReference type="GO" id="GO:0032259">
    <property type="term" value="P:methylation"/>
    <property type="evidence" value="ECO:0007669"/>
    <property type="project" value="UniProtKB-KW"/>
</dbReference>
<evidence type="ECO:0000259" key="5">
    <source>
        <dbReference type="Pfam" id="PF08242"/>
    </source>
</evidence>
<dbReference type="CDD" id="cd02440">
    <property type="entry name" value="AdoMet_MTases"/>
    <property type="match status" value="1"/>
</dbReference>
<comment type="caution">
    <text evidence="6">The sequence shown here is derived from an EMBL/GenBank/DDBJ whole genome shotgun (WGS) entry which is preliminary data.</text>
</comment>
<keyword evidence="2 6" id="KW-0808">Transferase</keyword>
<evidence type="ECO:0000256" key="4">
    <source>
        <dbReference type="SAM" id="MobiDB-lite"/>
    </source>
</evidence>
<feature type="domain" description="Methyltransferase type 12" evidence="5">
    <location>
        <begin position="124"/>
        <end position="222"/>
    </location>
</feature>
<dbReference type="GO" id="GO:0008168">
    <property type="term" value="F:methyltransferase activity"/>
    <property type="evidence" value="ECO:0007669"/>
    <property type="project" value="UniProtKB-KW"/>
</dbReference>
<dbReference type="InterPro" id="IPR013217">
    <property type="entry name" value="Methyltransf_12"/>
</dbReference>
<keyword evidence="7" id="KW-1185">Reference proteome</keyword>
<dbReference type="AlphaFoldDB" id="A0A5D5AM70"/>
<organism evidence="6 7">
    <name type="scientific">Natrialba swarupiae</name>
    <dbReference type="NCBI Taxonomy" id="2448032"/>
    <lineage>
        <taxon>Archaea</taxon>
        <taxon>Methanobacteriati</taxon>
        <taxon>Methanobacteriota</taxon>
        <taxon>Stenosarchaea group</taxon>
        <taxon>Halobacteria</taxon>
        <taxon>Halobacteriales</taxon>
        <taxon>Natrialbaceae</taxon>
        <taxon>Natrialba</taxon>
    </lineage>
</organism>
<dbReference type="EMBL" id="VTAW01000012">
    <property type="protein sequence ID" value="TYT61967.1"/>
    <property type="molecule type" value="Genomic_DNA"/>
</dbReference>
<reference evidence="6 7" key="1">
    <citation type="submission" date="2019-08" db="EMBL/GenBank/DDBJ databases">
        <title>Archaea genome.</title>
        <authorList>
            <person name="Kajale S."/>
            <person name="Shouche Y."/>
            <person name="Deshpande N."/>
            <person name="Sharma A."/>
        </authorList>
    </citation>
    <scope>NUCLEOTIDE SEQUENCE [LARGE SCALE GENOMIC DNA]</scope>
    <source>
        <strain evidence="6 7">ESP3B_9</strain>
    </source>
</reference>
<dbReference type="Pfam" id="PF08242">
    <property type="entry name" value="Methyltransf_12"/>
    <property type="match status" value="1"/>
</dbReference>
<dbReference type="Proteomes" id="UP000324104">
    <property type="component" value="Unassembled WGS sequence"/>
</dbReference>
<accession>A0A5D5AM70</accession>